<reference evidence="15" key="1">
    <citation type="journal article" date="2014" name="Int. J. Syst. Evol. Microbiol.">
        <title>Complete genome sequence of Corynebacterium casei LMG S-19264T (=DSM 44701T), isolated from a smear-ripened cheese.</title>
        <authorList>
            <consortium name="US DOE Joint Genome Institute (JGI-PGF)"/>
            <person name="Walter F."/>
            <person name="Albersmeier A."/>
            <person name="Kalinowski J."/>
            <person name="Ruckert C."/>
        </authorList>
    </citation>
    <scope>NUCLEOTIDE SEQUENCE</scope>
    <source>
        <strain evidence="15">JCM 3086</strain>
    </source>
</reference>
<protein>
    <submittedName>
        <fullName evidence="15">Peptidase</fullName>
    </submittedName>
</protein>
<dbReference type="InterPro" id="IPR036852">
    <property type="entry name" value="Peptidase_S8/S53_dom_sf"/>
</dbReference>
<keyword evidence="5 12" id="KW-0732">Signal</keyword>
<dbReference type="InterPro" id="IPR046450">
    <property type="entry name" value="PA_dom_sf"/>
</dbReference>
<comment type="caution">
    <text evidence="15">The sequence shown here is derived from an EMBL/GenBank/DDBJ whole genome shotgun (WGS) entry which is preliminary data.</text>
</comment>
<gene>
    <name evidence="15" type="ORF">GCM10010121_059770</name>
</gene>
<feature type="active site" description="Charge relay system" evidence="8 9">
    <location>
        <position position="454"/>
    </location>
</feature>
<dbReference type="PRINTS" id="PR00723">
    <property type="entry name" value="SUBTILISIN"/>
</dbReference>
<dbReference type="GO" id="GO:0004252">
    <property type="term" value="F:serine-type endopeptidase activity"/>
    <property type="evidence" value="ECO:0007669"/>
    <property type="project" value="UniProtKB-UniRule"/>
</dbReference>
<dbReference type="InterPro" id="IPR023828">
    <property type="entry name" value="Peptidase_S8_Ser-AS"/>
</dbReference>
<evidence type="ECO:0000256" key="3">
    <source>
        <dbReference type="ARBA" id="ARBA00022525"/>
    </source>
</evidence>
<evidence type="ECO:0000256" key="1">
    <source>
        <dbReference type="ARBA" id="ARBA00011073"/>
    </source>
</evidence>
<dbReference type="GO" id="GO:0006508">
    <property type="term" value="P:proteolysis"/>
    <property type="evidence" value="ECO:0007669"/>
    <property type="project" value="UniProtKB-KW"/>
</dbReference>
<feature type="active site" description="Charge relay system" evidence="8 9">
    <location>
        <position position="279"/>
    </location>
</feature>
<keyword evidence="6 9" id="KW-0378">Hydrolase</keyword>
<evidence type="ECO:0000256" key="7">
    <source>
        <dbReference type="ARBA" id="ARBA00022825"/>
    </source>
</evidence>
<name>A0A917L5J5_9ACTN</name>
<dbReference type="PROSITE" id="PS00138">
    <property type="entry name" value="SUBTILASE_SER"/>
    <property type="match status" value="1"/>
</dbReference>
<proteinExistence type="inferred from homology"/>
<dbReference type="SUPFAM" id="SSF52025">
    <property type="entry name" value="PA domain"/>
    <property type="match status" value="1"/>
</dbReference>
<dbReference type="Gene3D" id="3.40.50.200">
    <property type="entry name" value="Peptidase S8/S53 domain"/>
    <property type="match status" value="1"/>
</dbReference>
<dbReference type="InterPro" id="IPR015500">
    <property type="entry name" value="Peptidase_S8_subtilisin-rel"/>
</dbReference>
<dbReference type="AlphaFoldDB" id="A0A917L5J5"/>
<evidence type="ECO:0000259" key="13">
    <source>
        <dbReference type="Pfam" id="PF00082"/>
    </source>
</evidence>
<accession>A0A917L5J5</accession>
<reference evidence="15" key="2">
    <citation type="submission" date="2020-09" db="EMBL/GenBank/DDBJ databases">
        <authorList>
            <person name="Sun Q."/>
            <person name="Ohkuma M."/>
        </authorList>
    </citation>
    <scope>NUCLEOTIDE SEQUENCE</scope>
    <source>
        <strain evidence="15">JCM 3086</strain>
    </source>
</reference>
<evidence type="ECO:0000313" key="15">
    <source>
        <dbReference type="EMBL" id="GGJ40763.1"/>
    </source>
</evidence>
<dbReference type="InterPro" id="IPR017296">
    <property type="entry name" value="Peptidase_S8A_SAM-P45"/>
</dbReference>
<keyword evidence="16" id="KW-1185">Reference proteome</keyword>
<dbReference type="Pfam" id="PF02225">
    <property type="entry name" value="PA"/>
    <property type="match status" value="1"/>
</dbReference>
<dbReference type="InterPro" id="IPR050131">
    <property type="entry name" value="Peptidase_S8_subtilisin-like"/>
</dbReference>
<feature type="region of interest" description="Disordered" evidence="11">
    <location>
        <begin position="266"/>
        <end position="299"/>
    </location>
</feature>
<evidence type="ECO:0000256" key="11">
    <source>
        <dbReference type="SAM" id="MobiDB-lite"/>
    </source>
</evidence>
<dbReference type="EMBL" id="BMQA01000025">
    <property type="protein sequence ID" value="GGJ40763.1"/>
    <property type="molecule type" value="Genomic_DNA"/>
</dbReference>
<feature type="compositionally biased region" description="Low complexity" evidence="11">
    <location>
        <begin position="281"/>
        <end position="291"/>
    </location>
</feature>
<evidence type="ECO:0000256" key="4">
    <source>
        <dbReference type="ARBA" id="ARBA00022670"/>
    </source>
</evidence>
<feature type="signal peptide" evidence="12">
    <location>
        <begin position="1"/>
        <end position="19"/>
    </location>
</feature>
<dbReference type="PANTHER" id="PTHR43806">
    <property type="entry name" value="PEPTIDASE S8"/>
    <property type="match status" value="1"/>
</dbReference>
<evidence type="ECO:0000313" key="16">
    <source>
        <dbReference type="Proteomes" id="UP000657574"/>
    </source>
</evidence>
<keyword evidence="7 9" id="KW-0720">Serine protease</keyword>
<dbReference type="InterPro" id="IPR023827">
    <property type="entry name" value="Peptidase_S8_Asp-AS"/>
</dbReference>
<dbReference type="Gene3D" id="3.50.30.30">
    <property type="match status" value="1"/>
</dbReference>
<evidence type="ECO:0000256" key="2">
    <source>
        <dbReference type="ARBA" id="ARBA00022512"/>
    </source>
</evidence>
<dbReference type="PROSITE" id="PS51892">
    <property type="entry name" value="SUBTILASE"/>
    <property type="match status" value="1"/>
</dbReference>
<keyword evidence="2" id="KW-0134">Cell wall</keyword>
<feature type="chain" id="PRO_5037724487" evidence="12">
    <location>
        <begin position="20"/>
        <end position="1258"/>
    </location>
</feature>
<dbReference type="SUPFAM" id="SSF52743">
    <property type="entry name" value="Subtilisin-like"/>
    <property type="match status" value="1"/>
</dbReference>
<feature type="domain" description="Peptidase S8/S53" evidence="13">
    <location>
        <begin position="238"/>
        <end position="494"/>
    </location>
</feature>
<evidence type="ECO:0000256" key="9">
    <source>
        <dbReference type="PROSITE-ProRule" id="PRU01240"/>
    </source>
</evidence>
<dbReference type="PROSITE" id="PS00136">
    <property type="entry name" value="SUBTILASE_ASP"/>
    <property type="match status" value="1"/>
</dbReference>
<dbReference type="Pfam" id="PF00082">
    <property type="entry name" value="Peptidase_S8"/>
    <property type="match status" value="1"/>
</dbReference>
<feature type="region of interest" description="Disordered" evidence="11">
    <location>
        <begin position="400"/>
        <end position="427"/>
    </location>
</feature>
<evidence type="ECO:0000256" key="12">
    <source>
        <dbReference type="SAM" id="SignalP"/>
    </source>
</evidence>
<evidence type="ECO:0000256" key="6">
    <source>
        <dbReference type="ARBA" id="ARBA00022801"/>
    </source>
</evidence>
<evidence type="ECO:0000256" key="8">
    <source>
        <dbReference type="PIRSR" id="PIRSR615500-1"/>
    </source>
</evidence>
<evidence type="ECO:0000256" key="10">
    <source>
        <dbReference type="RuleBase" id="RU003355"/>
    </source>
</evidence>
<dbReference type="InterPro" id="IPR000209">
    <property type="entry name" value="Peptidase_S8/S53_dom"/>
</dbReference>
<comment type="similarity">
    <text evidence="1 9 10">Belongs to the peptidase S8 family.</text>
</comment>
<organism evidence="15 16">
    <name type="scientific">Streptomyces brasiliensis</name>
    <dbReference type="NCBI Taxonomy" id="1954"/>
    <lineage>
        <taxon>Bacteria</taxon>
        <taxon>Bacillati</taxon>
        <taxon>Actinomycetota</taxon>
        <taxon>Actinomycetes</taxon>
        <taxon>Kitasatosporales</taxon>
        <taxon>Streptomycetaceae</taxon>
        <taxon>Streptomyces</taxon>
    </lineage>
</organism>
<sequence length="1258" mass="130642">MLALGASVAVLATVLPSAAAQDAALDGKSATSPAPGPAAGAPRVVTLITGDKVTVAPGPKGTSGSVSVERPPGATGVVRVVTEGADTYVYPEETLAYVAADRLDKRLFDVTQLIAQGYDDSRAPRLPLIVTHAKNSKHAALRSTSAELPGTQTKLALPSVDGEAITADRSTAAAFWSALTNGAGTPAAGRTAAAGAPAAPSFAAAIDKIWLDGKSEATLADSTAQIGAPQVWNTGTTGAGVRVAVLDTGVDEEHPDLAPRIVDTRSFVPDQDVTDRDGHGTHTASTVAGTGAASGGKEKGVAPDADLLIGKVLDNDGVGQESWIIAGMEWAARTAHAKVVNMSLGNRWINDQNDPMSQSLNALSAETGTLFVVAAGNSGPSPYSVSAPGTADAALTVAAGNSADQVDPRSSAGPRKGDEGLKPDLSAPGVDILAARSQYAQEGEGSYMTLSGTSMAAPHVAGAAVLLAQEHPDWTGQQLKDALMSTSRPTPGFTAYQGGSGRVDAAAAAHTEVVATGSAFAQLRWSRETPAPVERPITYTNTGDAPVTLQLAVDPRTSPAEAFVLDADEVTVPAHGSSQVNLVASRGRLAAGNYTGQVLARNASGAVVAHTTVGVSVEPERYDLTVTVKDRDGRPMGGLAEIKGALGTSTMFQEVPDSGTLTLRLAPDSYSVMMFTGVQGTHGASSRGIALLGDPEVELTQDREIALDASQAHQVRALTPKPTALVNTRLEYFRSFASTVPAPGDYRSFVSTAMVSSGYDSVWAQPTGDKVAHGSFVFTTRLRAEQTPLDVSYGGRHLDDTLAQRGSRPLPDGTSVSAAVFAGHGSAADYAGLSARGAVAVVRRNAGVSPSEQAAAARAAGAALLLVVNDGLGRVDDWYGNADGVTTGPLPAASVTHEEGEELIRQITAAPGNRPVQVRVTAHPAPAYLYDLVKYHMGAVPEDASLTADPKNLARVDVDFAQPAGKQATESRTDFPPYDWAAAPAFGYEPAAQGPRTDWVSASDDVTWQQSAYIPGWLGAQNEPTSYAPRSIHEERWFAPVVRPRMTHDAIPTRDETSLSMVLHGFSDSGAAHSGDTQYGTQMSSTVTLYQGDRQLLQTHNPYLYAYDLAPEELPYRLVDETTGDPAFSPYSARTRTEWDFTSGAQPSGTPVPLVQLDYGTDLDAAGRAARTSDLTITPSVPGAAGAGAVASVRLEVSYDDGATWQTQVLKKDLEKEGNWRASLRAPSGARFVSLRTTAKAAAGSSVTQTVVRAFGLR</sequence>
<evidence type="ECO:0000256" key="5">
    <source>
        <dbReference type="ARBA" id="ARBA00022729"/>
    </source>
</evidence>
<keyword evidence="4 9" id="KW-0645">Protease</keyword>
<feature type="domain" description="PA" evidence="14">
    <location>
        <begin position="826"/>
        <end position="903"/>
    </location>
</feature>
<evidence type="ECO:0000259" key="14">
    <source>
        <dbReference type="Pfam" id="PF02225"/>
    </source>
</evidence>
<keyword evidence="3" id="KW-0964">Secreted</keyword>
<dbReference type="InterPro" id="IPR003137">
    <property type="entry name" value="PA_domain"/>
</dbReference>
<dbReference type="PIRSF" id="PIRSF037852">
    <property type="entry name" value="Subtilisin_rel_SAV5721"/>
    <property type="match status" value="1"/>
</dbReference>
<dbReference type="PANTHER" id="PTHR43806:SF65">
    <property type="entry name" value="SERINE PROTEASE APRX"/>
    <property type="match status" value="1"/>
</dbReference>
<feature type="active site" description="Charge relay system" evidence="8 9">
    <location>
        <position position="247"/>
    </location>
</feature>
<dbReference type="Proteomes" id="UP000657574">
    <property type="component" value="Unassembled WGS sequence"/>
</dbReference>